<evidence type="ECO:0000256" key="2">
    <source>
        <dbReference type="SAM" id="SignalP"/>
    </source>
</evidence>
<keyword evidence="2" id="KW-0732">Signal</keyword>
<reference evidence="3 4" key="1">
    <citation type="journal article" date="2018" name="Mycol. Prog.">
        <title>Coniella lustricola, a new species from submerged detritus.</title>
        <authorList>
            <person name="Raudabaugh D.B."/>
            <person name="Iturriaga T."/>
            <person name="Carver A."/>
            <person name="Mondo S."/>
            <person name="Pangilinan J."/>
            <person name="Lipzen A."/>
            <person name="He G."/>
            <person name="Amirebrahimi M."/>
            <person name="Grigoriev I.V."/>
            <person name="Miller A.N."/>
        </authorList>
    </citation>
    <scope>NUCLEOTIDE SEQUENCE [LARGE SCALE GENOMIC DNA]</scope>
    <source>
        <strain evidence="3 4">B22-T-1</strain>
    </source>
</reference>
<protein>
    <submittedName>
        <fullName evidence="3">Uncharacterized protein</fullName>
    </submittedName>
</protein>
<evidence type="ECO:0000313" key="3">
    <source>
        <dbReference type="EMBL" id="PSR90307.1"/>
    </source>
</evidence>
<evidence type="ECO:0000313" key="4">
    <source>
        <dbReference type="Proteomes" id="UP000241462"/>
    </source>
</evidence>
<sequence>MVSSSLLSLAFIISPVFAVGPAVPPQPEDRIPPKVDPTRLENFPWTNPFSSASKLGQFDATCDSTRTFSAAEFQLHDLRQPEPTGLKPYSEALKGLFYGRGYPGGWEGMDNHGYERNMLKMEYDEVPAKVKDWIQEQESAKGPGQGLYAVLDKPLSRADDKDDEDESGQKVVIFAPGAIYENLPLWVAENSNCEESLSDLSTYTATPSEGAVVGWTTEHIAPSRTQGRRDIKFTVKAQVLGPKAKEETDDESTETAKSTDESQRSNQAAEKVQESQVPRQEANEPVKDNVKDEL</sequence>
<feature type="compositionally biased region" description="Basic and acidic residues" evidence="1">
    <location>
        <begin position="281"/>
        <end position="294"/>
    </location>
</feature>
<dbReference type="OrthoDB" id="4359806at2759"/>
<feature type="region of interest" description="Disordered" evidence="1">
    <location>
        <begin position="240"/>
        <end position="294"/>
    </location>
</feature>
<accession>A0A2T3AB17</accession>
<feature type="signal peptide" evidence="2">
    <location>
        <begin position="1"/>
        <end position="18"/>
    </location>
</feature>
<name>A0A2T3AB17_9PEZI</name>
<gene>
    <name evidence="3" type="ORF">BD289DRAFT_366349</name>
</gene>
<organism evidence="3 4">
    <name type="scientific">Coniella lustricola</name>
    <dbReference type="NCBI Taxonomy" id="2025994"/>
    <lineage>
        <taxon>Eukaryota</taxon>
        <taxon>Fungi</taxon>
        <taxon>Dikarya</taxon>
        <taxon>Ascomycota</taxon>
        <taxon>Pezizomycotina</taxon>
        <taxon>Sordariomycetes</taxon>
        <taxon>Sordariomycetidae</taxon>
        <taxon>Diaporthales</taxon>
        <taxon>Schizoparmaceae</taxon>
        <taxon>Coniella</taxon>
    </lineage>
</organism>
<proteinExistence type="predicted"/>
<dbReference type="Proteomes" id="UP000241462">
    <property type="component" value="Unassembled WGS sequence"/>
</dbReference>
<evidence type="ECO:0000256" key="1">
    <source>
        <dbReference type="SAM" id="MobiDB-lite"/>
    </source>
</evidence>
<dbReference type="EMBL" id="KZ678421">
    <property type="protein sequence ID" value="PSR90307.1"/>
    <property type="molecule type" value="Genomic_DNA"/>
</dbReference>
<feature type="compositionally biased region" description="Polar residues" evidence="1">
    <location>
        <begin position="264"/>
        <end position="278"/>
    </location>
</feature>
<feature type="chain" id="PRO_5015393964" evidence="2">
    <location>
        <begin position="19"/>
        <end position="294"/>
    </location>
</feature>
<dbReference type="AlphaFoldDB" id="A0A2T3AB17"/>
<dbReference type="InParanoid" id="A0A2T3AB17"/>
<keyword evidence="4" id="KW-1185">Reference proteome</keyword>